<comment type="caution">
    <text evidence="1">The sequence shown here is derived from an EMBL/GenBank/DDBJ whole genome shotgun (WGS) entry which is preliminary data.</text>
</comment>
<gene>
    <name evidence="1" type="ORF">Dda_7333</name>
</gene>
<reference evidence="1" key="1">
    <citation type="submission" date="2023-01" db="EMBL/GenBank/DDBJ databases">
        <title>The chitinases involved in constricting ring structure development in the nematode-trapping fungus Drechslerella dactyloides.</title>
        <authorList>
            <person name="Wang R."/>
            <person name="Zhang L."/>
            <person name="Tang P."/>
            <person name="Li S."/>
            <person name="Liang L."/>
        </authorList>
    </citation>
    <scope>NUCLEOTIDE SEQUENCE</scope>
    <source>
        <strain evidence="1">YMF1.00031</strain>
    </source>
</reference>
<proteinExistence type="predicted"/>
<dbReference type="EMBL" id="JAQGDS010000010">
    <property type="protein sequence ID" value="KAJ6257548.1"/>
    <property type="molecule type" value="Genomic_DNA"/>
</dbReference>
<protein>
    <submittedName>
        <fullName evidence="1">Uncharacterized protein</fullName>
    </submittedName>
</protein>
<keyword evidence="2" id="KW-1185">Reference proteome</keyword>
<evidence type="ECO:0000313" key="2">
    <source>
        <dbReference type="Proteomes" id="UP001221413"/>
    </source>
</evidence>
<dbReference type="Proteomes" id="UP001221413">
    <property type="component" value="Unassembled WGS sequence"/>
</dbReference>
<evidence type="ECO:0000313" key="1">
    <source>
        <dbReference type="EMBL" id="KAJ6257548.1"/>
    </source>
</evidence>
<organism evidence="1 2">
    <name type="scientific">Drechslerella dactyloides</name>
    <name type="common">Nematode-trapping fungus</name>
    <name type="synonym">Arthrobotrys dactyloides</name>
    <dbReference type="NCBI Taxonomy" id="74499"/>
    <lineage>
        <taxon>Eukaryota</taxon>
        <taxon>Fungi</taxon>
        <taxon>Dikarya</taxon>
        <taxon>Ascomycota</taxon>
        <taxon>Pezizomycotina</taxon>
        <taxon>Orbiliomycetes</taxon>
        <taxon>Orbiliales</taxon>
        <taxon>Orbiliaceae</taxon>
        <taxon>Drechslerella</taxon>
    </lineage>
</organism>
<accession>A0AAD6IS67</accession>
<sequence length="136" mass="15702">MPCAFIDKRMLEYSTERAYCTSVALKDHPHLHQWQPVKQSAPGGAKCEYYRFRIARLFSLTNAGSQGFWATGDYRQTACHCNEGFFIFNRSFDKARLVTTNQESVEWFLRHSGDFEYEGPWKLGSAGTPYNELITL</sequence>
<name>A0AAD6IS67_DREDA</name>
<dbReference type="AlphaFoldDB" id="A0AAD6IS67"/>